<evidence type="ECO:0000256" key="2">
    <source>
        <dbReference type="RuleBase" id="RU003749"/>
    </source>
</evidence>
<dbReference type="PANTHER" id="PTHR33495:SF2">
    <property type="entry name" value="ANTI-SIGMA FACTOR ANTAGONIST TM_1081-RELATED"/>
    <property type="match status" value="1"/>
</dbReference>
<evidence type="ECO:0000256" key="1">
    <source>
        <dbReference type="ARBA" id="ARBA00009013"/>
    </source>
</evidence>
<dbReference type="InterPro" id="IPR002645">
    <property type="entry name" value="STAS_dom"/>
</dbReference>
<evidence type="ECO:0000313" key="4">
    <source>
        <dbReference type="EMBL" id="GJM62019.1"/>
    </source>
</evidence>
<dbReference type="InterPro" id="IPR036513">
    <property type="entry name" value="STAS_dom_sf"/>
</dbReference>
<dbReference type="PANTHER" id="PTHR33495">
    <property type="entry name" value="ANTI-SIGMA FACTOR ANTAGONIST TM_1081-RELATED-RELATED"/>
    <property type="match status" value="1"/>
</dbReference>
<reference evidence="4 5" key="1">
    <citation type="submission" date="2021-12" db="EMBL/GenBank/DDBJ databases">
        <title>Genome sequencing of bacteria with rrn-lacking chromosome and rrn-plasmid.</title>
        <authorList>
            <person name="Anda M."/>
            <person name="Iwasaki W."/>
        </authorList>
    </citation>
    <scope>NUCLEOTIDE SEQUENCE [LARGE SCALE GENOMIC DNA]</scope>
    <source>
        <strain evidence="4 5">NBRC 15940</strain>
    </source>
</reference>
<sequence length="116" mass="12834">MVEIRKSLEDEKYIIEVIGEVDASSFIHLDTAIEEAFSEGREKIMVDLTRLTYISSAGLGVFMSYLQEIKTKNIGFVLFGPDPKVKGTFSILGLDQLVTIVDNQDQAKAFLDGISA</sequence>
<comment type="similarity">
    <text evidence="1 2">Belongs to the anti-sigma-factor antagonist family.</text>
</comment>
<gene>
    <name evidence="4" type="ORF">PEDI_25710</name>
</gene>
<keyword evidence="5" id="KW-1185">Reference proteome</keyword>
<dbReference type="InterPro" id="IPR003658">
    <property type="entry name" value="Anti-sigma_ant"/>
</dbReference>
<evidence type="ECO:0000313" key="5">
    <source>
        <dbReference type="Proteomes" id="UP001310022"/>
    </source>
</evidence>
<dbReference type="Pfam" id="PF01740">
    <property type="entry name" value="STAS"/>
    <property type="match status" value="1"/>
</dbReference>
<dbReference type="RefSeq" id="WP_338237430.1">
    <property type="nucleotide sequence ID" value="NZ_BQKE01000001.1"/>
</dbReference>
<dbReference type="CDD" id="cd07043">
    <property type="entry name" value="STAS_anti-anti-sigma_factors"/>
    <property type="match status" value="1"/>
</dbReference>
<dbReference type="Gene3D" id="3.30.750.24">
    <property type="entry name" value="STAS domain"/>
    <property type="match status" value="1"/>
</dbReference>
<comment type="caution">
    <text evidence="4">The sequence shown here is derived from an EMBL/GenBank/DDBJ whole genome shotgun (WGS) entry which is preliminary data.</text>
</comment>
<dbReference type="NCBIfam" id="TIGR00377">
    <property type="entry name" value="ant_ant_sig"/>
    <property type="match status" value="1"/>
</dbReference>
<dbReference type="EMBL" id="BQKE01000001">
    <property type="protein sequence ID" value="GJM62019.1"/>
    <property type="molecule type" value="Genomic_DNA"/>
</dbReference>
<feature type="domain" description="STAS" evidence="3">
    <location>
        <begin position="2"/>
        <end position="116"/>
    </location>
</feature>
<dbReference type="SUPFAM" id="SSF52091">
    <property type="entry name" value="SpoIIaa-like"/>
    <property type="match status" value="1"/>
</dbReference>
<organism evidence="4 5">
    <name type="scientific">Persicobacter diffluens</name>
    <dbReference type="NCBI Taxonomy" id="981"/>
    <lineage>
        <taxon>Bacteria</taxon>
        <taxon>Pseudomonadati</taxon>
        <taxon>Bacteroidota</taxon>
        <taxon>Cytophagia</taxon>
        <taxon>Cytophagales</taxon>
        <taxon>Persicobacteraceae</taxon>
        <taxon>Persicobacter</taxon>
    </lineage>
</organism>
<accession>A0AAN5AKF0</accession>
<dbReference type="GO" id="GO:0043856">
    <property type="term" value="F:anti-sigma factor antagonist activity"/>
    <property type="evidence" value="ECO:0007669"/>
    <property type="project" value="InterPro"/>
</dbReference>
<dbReference type="PROSITE" id="PS50801">
    <property type="entry name" value="STAS"/>
    <property type="match status" value="1"/>
</dbReference>
<protein>
    <recommendedName>
        <fullName evidence="2">Anti-sigma factor antagonist</fullName>
    </recommendedName>
</protein>
<dbReference type="Proteomes" id="UP001310022">
    <property type="component" value="Unassembled WGS sequence"/>
</dbReference>
<dbReference type="AlphaFoldDB" id="A0AAN5AKF0"/>
<name>A0AAN5AKF0_9BACT</name>
<proteinExistence type="inferred from homology"/>
<evidence type="ECO:0000259" key="3">
    <source>
        <dbReference type="PROSITE" id="PS50801"/>
    </source>
</evidence>